<dbReference type="EMBL" id="SSNT01000007">
    <property type="protein sequence ID" value="THF80072.1"/>
    <property type="molecule type" value="Genomic_DNA"/>
</dbReference>
<gene>
    <name evidence="1" type="ORF">E6W99_10365</name>
</gene>
<keyword evidence="2" id="KW-1185">Reference proteome</keyword>
<dbReference type="Proteomes" id="UP000310334">
    <property type="component" value="Unassembled WGS sequence"/>
</dbReference>
<reference evidence="1 2" key="1">
    <citation type="submission" date="2019-04" db="EMBL/GenBank/DDBJ databases">
        <title>Bacillus sediminilitoris sp. nov., isolated from a tidal flat sediment on the East China Sea.</title>
        <authorList>
            <person name="Wei Y."/>
            <person name="Mao H."/>
            <person name="Fang J."/>
        </authorList>
    </citation>
    <scope>NUCLEOTIDE SEQUENCE [LARGE SCALE GENOMIC DNA]</scope>
    <source>
        <strain evidence="1 2">DSL-17</strain>
    </source>
</reference>
<organism evidence="1 2">
    <name type="scientific">Metabacillus sediminilitoris</name>
    <dbReference type="NCBI Taxonomy" id="2567941"/>
    <lineage>
        <taxon>Bacteria</taxon>
        <taxon>Bacillati</taxon>
        <taxon>Bacillota</taxon>
        <taxon>Bacilli</taxon>
        <taxon>Bacillales</taxon>
        <taxon>Bacillaceae</taxon>
        <taxon>Metabacillus</taxon>
    </lineage>
</organism>
<dbReference type="AlphaFoldDB" id="A0A4S4BXW4"/>
<evidence type="ECO:0000313" key="2">
    <source>
        <dbReference type="Proteomes" id="UP000310334"/>
    </source>
</evidence>
<comment type="caution">
    <text evidence="1">The sequence shown here is derived from an EMBL/GenBank/DDBJ whole genome shotgun (WGS) entry which is preliminary data.</text>
</comment>
<name>A0A4S4BXW4_9BACI</name>
<dbReference type="RefSeq" id="WP_155443831.1">
    <property type="nucleotide sequence ID" value="NZ_SSNT01000007.1"/>
</dbReference>
<protein>
    <submittedName>
        <fullName evidence="1">Uncharacterized protein</fullName>
    </submittedName>
</protein>
<sequence>MNFPPIFTALIALLLVTSKIIGDIIVIVGMLMIGRCSEPNGNIMGHSIYKFDGLDVDMYVNLLLFYMINSKNALSFL</sequence>
<proteinExistence type="predicted"/>
<accession>A0A4S4BXW4</accession>
<evidence type="ECO:0000313" key="1">
    <source>
        <dbReference type="EMBL" id="THF80072.1"/>
    </source>
</evidence>